<accession>A0A1L6K5W8</accession>
<evidence type="ECO:0000313" key="2">
    <source>
        <dbReference type="EMBL" id="APR64200.1"/>
    </source>
</evidence>
<dbReference type="EMBL" id="KU573736">
    <property type="protein sequence ID" value="APR64200.1"/>
    <property type="molecule type" value="mRNA"/>
</dbReference>
<protein>
    <submittedName>
        <fullName evidence="2">Uncharacterized protein</fullName>
    </submittedName>
</protein>
<reference evidence="2" key="1">
    <citation type="submission" date="2016-01" db="EMBL/GenBank/DDBJ databases">
        <title>Dissection of insertion-deletion (InDel) variations within complex gene networks underlying wood formation in Populus.</title>
        <authorList>
            <person name="Zhang D."/>
            <person name="Gong C."/>
            <person name="Du Q."/>
            <person name="Xie J."/>
            <person name="Yang X."/>
            <person name="Quan M."/>
            <person name="Li B."/>
        </authorList>
    </citation>
    <scope>NUCLEOTIDE SEQUENCE</scope>
</reference>
<dbReference type="PANTHER" id="PTHR34130:SF3">
    <property type="entry name" value="DUF1645 FAMILY PROTEIN"/>
    <property type="match status" value="1"/>
</dbReference>
<dbReference type="PANTHER" id="PTHR34130">
    <property type="entry name" value="OS08G0243800 PROTEIN"/>
    <property type="match status" value="1"/>
</dbReference>
<evidence type="ECO:0000256" key="1">
    <source>
        <dbReference type="SAM" id="MobiDB-lite"/>
    </source>
</evidence>
<name>A0A1L6K5W8_POPTO</name>
<proteinExistence type="evidence at transcript level"/>
<dbReference type="AlphaFoldDB" id="A0A1L6K5W8"/>
<feature type="compositionally biased region" description="Basic and acidic residues" evidence="1">
    <location>
        <begin position="9"/>
        <end position="21"/>
    </location>
</feature>
<sequence length="280" mass="31528">MGDYSNIVLHHDRELQEHGHEGEEEEGEEALSLCDFPLEGRNEESPNIAFHSGARSSSEPAEFFEFFSDLSSEMRSAEDIIFRGKLVPVKEPYFTPQNHSKEDKQRISFRRRCESLSELQSSVCRSSSSKNNSGLMRNSRSLDYRKLERFSSSKKCSSELDIERSSSSLKSIHAKSDAKKTGSKPRWYLLMFGVVKPPTEMNLSDIKSRQGRRNYSVSMFPPVDTDGKKAPVNQSCISKGSCRLLRVLSCKDPASVAVATSFLVPRGNVIVTLRRGESIF</sequence>
<organism evidence="2">
    <name type="scientific">Populus tomentosa</name>
    <name type="common">Chinese white poplar</name>
    <dbReference type="NCBI Taxonomy" id="118781"/>
    <lineage>
        <taxon>Eukaryota</taxon>
        <taxon>Viridiplantae</taxon>
        <taxon>Streptophyta</taxon>
        <taxon>Embryophyta</taxon>
        <taxon>Tracheophyta</taxon>
        <taxon>Spermatophyta</taxon>
        <taxon>Magnoliopsida</taxon>
        <taxon>eudicotyledons</taxon>
        <taxon>Gunneridae</taxon>
        <taxon>Pentapetalae</taxon>
        <taxon>rosids</taxon>
        <taxon>fabids</taxon>
        <taxon>Malpighiales</taxon>
        <taxon>Salicaceae</taxon>
        <taxon>Saliceae</taxon>
        <taxon>Populus</taxon>
    </lineage>
</organism>
<feature type="region of interest" description="Disordered" evidence="1">
    <location>
        <begin position="1"/>
        <end position="29"/>
    </location>
</feature>